<sequence>MYYPHANGLEEAFKKTLCDIMKKVVNKSKEELAREDRRGIVGIPNNKQNAETSHHVCISLPFVYGVEAVFPLEVQISSLRVVVNEGFIQEEALQLRLQELDSLDEQRLQAPQRL</sequence>
<accession>A0AAV3QF29</accession>
<gene>
    <name evidence="1" type="ORF">LIER_18674</name>
</gene>
<organism evidence="1 2">
    <name type="scientific">Lithospermum erythrorhizon</name>
    <name type="common">Purple gromwell</name>
    <name type="synonym">Lithospermum officinale var. erythrorhizon</name>
    <dbReference type="NCBI Taxonomy" id="34254"/>
    <lineage>
        <taxon>Eukaryota</taxon>
        <taxon>Viridiplantae</taxon>
        <taxon>Streptophyta</taxon>
        <taxon>Embryophyta</taxon>
        <taxon>Tracheophyta</taxon>
        <taxon>Spermatophyta</taxon>
        <taxon>Magnoliopsida</taxon>
        <taxon>eudicotyledons</taxon>
        <taxon>Gunneridae</taxon>
        <taxon>Pentapetalae</taxon>
        <taxon>asterids</taxon>
        <taxon>lamiids</taxon>
        <taxon>Boraginales</taxon>
        <taxon>Boraginaceae</taxon>
        <taxon>Boraginoideae</taxon>
        <taxon>Lithospermeae</taxon>
        <taxon>Lithospermum</taxon>
    </lineage>
</organism>
<comment type="caution">
    <text evidence="1">The sequence shown here is derived from an EMBL/GenBank/DDBJ whole genome shotgun (WGS) entry which is preliminary data.</text>
</comment>
<reference evidence="1 2" key="1">
    <citation type="submission" date="2024-01" db="EMBL/GenBank/DDBJ databases">
        <title>The complete chloroplast genome sequence of Lithospermum erythrorhizon: insights into the phylogenetic relationship among Boraginaceae species and the maternal lineages of purple gromwells.</title>
        <authorList>
            <person name="Okada T."/>
            <person name="Watanabe K."/>
        </authorList>
    </citation>
    <scope>NUCLEOTIDE SEQUENCE [LARGE SCALE GENOMIC DNA]</scope>
</reference>
<dbReference type="EMBL" id="BAABME010004510">
    <property type="protein sequence ID" value="GAA0162629.1"/>
    <property type="molecule type" value="Genomic_DNA"/>
</dbReference>
<name>A0AAV3QF29_LITER</name>
<evidence type="ECO:0000313" key="1">
    <source>
        <dbReference type="EMBL" id="GAA0162629.1"/>
    </source>
</evidence>
<keyword evidence="2" id="KW-1185">Reference proteome</keyword>
<proteinExistence type="predicted"/>
<protein>
    <submittedName>
        <fullName evidence="1">Uncharacterized protein</fullName>
    </submittedName>
</protein>
<evidence type="ECO:0000313" key="2">
    <source>
        <dbReference type="Proteomes" id="UP001454036"/>
    </source>
</evidence>
<dbReference type="AlphaFoldDB" id="A0AAV3QF29"/>
<dbReference type="Proteomes" id="UP001454036">
    <property type="component" value="Unassembled WGS sequence"/>
</dbReference>